<dbReference type="InterPro" id="IPR002641">
    <property type="entry name" value="PNPLA_dom"/>
</dbReference>
<feature type="short sequence motif" description="GXSXG" evidence="2">
    <location>
        <begin position="77"/>
        <end position="81"/>
    </location>
</feature>
<dbReference type="PROSITE" id="PS51635">
    <property type="entry name" value="PNPLA"/>
    <property type="match status" value="1"/>
</dbReference>
<dbReference type="SUPFAM" id="SSF52151">
    <property type="entry name" value="FabD/lysophospholipase-like"/>
    <property type="match status" value="1"/>
</dbReference>
<dbReference type="Proteomes" id="UP000276254">
    <property type="component" value="Chromosome"/>
</dbReference>
<evidence type="ECO:0000313" key="5">
    <source>
        <dbReference type="Proteomes" id="UP000276254"/>
    </source>
</evidence>
<dbReference type="InterPro" id="IPR024282">
    <property type="entry name" value="DUF3376"/>
</dbReference>
<dbReference type="RefSeq" id="WP_121155122.1">
    <property type="nucleotide sequence ID" value="NZ_CP032829.1"/>
</dbReference>
<keyword evidence="2" id="KW-0442">Lipid degradation</keyword>
<keyword evidence="1 2" id="KW-0443">Lipid metabolism</keyword>
<dbReference type="Gene3D" id="3.40.1090.10">
    <property type="entry name" value="Cytosolic phospholipase A2 catalytic domain"/>
    <property type="match status" value="1"/>
</dbReference>
<feature type="domain" description="PNPLA" evidence="3">
    <location>
        <begin position="10"/>
        <end position="330"/>
    </location>
</feature>
<dbReference type="EMBL" id="CP032829">
    <property type="protein sequence ID" value="AYJ87596.1"/>
    <property type="molecule type" value="Genomic_DNA"/>
</dbReference>
<dbReference type="NCBIfam" id="TIGR03607">
    <property type="entry name" value="patatin-like protein"/>
    <property type="match status" value="1"/>
</dbReference>
<evidence type="ECO:0000256" key="1">
    <source>
        <dbReference type="ARBA" id="ARBA00023098"/>
    </source>
</evidence>
<name>A0A494TP54_SPHPE</name>
<dbReference type="KEGG" id="spha:D3Y57_18810"/>
<evidence type="ECO:0000313" key="4">
    <source>
        <dbReference type="EMBL" id="AYJ87596.1"/>
    </source>
</evidence>
<comment type="caution">
    <text evidence="2">Lacks conserved residue(s) required for the propagation of feature annotation.</text>
</comment>
<protein>
    <submittedName>
        <fullName evidence="4">Patatin-like protein</fullName>
    </submittedName>
</protein>
<organism evidence="4 5">
    <name type="scientific">Sphingomonas paeninsulae</name>
    <dbReference type="NCBI Taxonomy" id="2319844"/>
    <lineage>
        <taxon>Bacteria</taxon>
        <taxon>Pseudomonadati</taxon>
        <taxon>Pseudomonadota</taxon>
        <taxon>Alphaproteobacteria</taxon>
        <taxon>Sphingomonadales</taxon>
        <taxon>Sphingomonadaceae</taxon>
        <taxon>Sphingomonas</taxon>
    </lineage>
</organism>
<feature type="active site" description="Proton acceptor" evidence="2">
    <location>
        <position position="317"/>
    </location>
</feature>
<dbReference type="InterPro" id="IPR019894">
    <property type="entry name" value="Patatin-related_protein"/>
</dbReference>
<dbReference type="AlphaFoldDB" id="A0A494TP54"/>
<feature type="active site" description="Nucleophile" evidence="2">
    <location>
        <position position="79"/>
    </location>
</feature>
<accession>A0A494TP54</accession>
<sequence>MREKELRLALICYGGISLAVYMHGITKEIWHLARASRAFHDEETAPSPTSLIYAGLFESIAVTSGLKLRVLADIIAGASAGGINGIFLAQAIATGQSLDPLTDLWLESADVDSLLDPQAKASHRFSKFWATPLVWAFSGRQGATWDDDLDEQTRDEINAKLTRFVRARWFEPPFGGETFTRLLLDAFDAMGKQAVGPRLLPDEQPLDLFVTVTDFHGHPETLKLNSPAQIIENEHRLTFAFRDAPGEPDLLDAVENLTFAARATASFPGAFPPFTAAELDRVLGSSNREWSDRDAFLTRVLPRRAASELIDKAVLIDGSVLANAPFRPAIEALKQRPARREVDRRFVYIDPKPGIRSVKINRGGEAEIPGFFTTIFGALSDIPREQPIRDNLEALEQRSARIKRMRLIVEKLRPDVEASVAGLFGRTLFIDRPNPARLAGWRQRAEERAARDAGHSYVSYCQLKMANIVDAAPPKARAILVEDSETLTPLEFFAKHDIAYRIRRLRFLGRTLAELEEAYPDAHFEKVSAALYERLAYYLDLEAAPDLSADLLALDGATDAAIAEALAACPKADRRAPLLAYLGFPFYDVATLALLQGEGFDEFDEIKVDRISPDEAQSIRTGDASATLKGIQFNSFGAFFSRTYRENDYLWGRLHGAERLVDIVVSTLPASARLDPSMIASTKQDLFHAILDEEAVRLTHIAPLIAALRTELAGGKKGKTSLDRDETQ</sequence>
<dbReference type="OrthoDB" id="8728704at2"/>
<reference evidence="4 5" key="1">
    <citation type="submission" date="2018-09" db="EMBL/GenBank/DDBJ databases">
        <title>Sphingomonas peninsula sp. nov., isolated from fildes peninsula, Antarctic soil.</title>
        <authorList>
            <person name="Yingchao G."/>
        </authorList>
    </citation>
    <scope>NUCLEOTIDE SEQUENCE [LARGE SCALE GENOMIC DNA]</scope>
    <source>
        <strain evidence="4 5">YZ-8</strain>
    </source>
</reference>
<dbReference type="Pfam" id="PF01734">
    <property type="entry name" value="Patatin"/>
    <property type="match status" value="1"/>
</dbReference>
<dbReference type="GO" id="GO:0016787">
    <property type="term" value="F:hydrolase activity"/>
    <property type="evidence" value="ECO:0007669"/>
    <property type="project" value="UniProtKB-UniRule"/>
</dbReference>
<dbReference type="GO" id="GO:0016042">
    <property type="term" value="P:lipid catabolic process"/>
    <property type="evidence" value="ECO:0007669"/>
    <property type="project" value="UniProtKB-UniRule"/>
</dbReference>
<keyword evidence="5" id="KW-1185">Reference proteome</keyword>
<dbReference type="Pfam" id="PF11856">
    <property type="entry name" value="DUF3376"/>
    <property type="match status" value="1"/>
</dbReference>
<dbReference type="InterPro" id="IPR016035">
    <property type="entry name" value="Acyl_Trfase/lysoPLipase"/>
</dbReference>
<gene>
    <name evidence="4" type="ORF">D3Y57_18810</name>
</gene>
<evidence type="ECO:0000256" key="2">
    <source>
        <dbReference type="PROSITE-ProRule" id="PRU01161"/>
    </source>
</evidence>
<proteinExistence type="predicted"/>
<evidence type="ECO:0000259" key="3">
    <source>
        <dbReference type="PROSITE" id="PS51635"/>
    </source>
</evidence>
<keyword evidence="2" id="KW-0378">Hydrolase</keyword>